<dbReference type="EMBL" id="CP121682">
    <property type="protein sequence ID" value="WGD42048.1"/>
    <property type="molecule type" value="Genomic_DNA"/>
</dbReference>
<proteinExistence type="predicted"/>
<gene>
    <name evidence="3" type="ORF">PYS65_18815</name>
</gene>
<feature type="domain" description="Pyridoxamine 5'-phosphate oxidase N-terminal" evidence="2">
    <location>
        <begin position="14"/>
        <end position="141"/>
    </location>
</feature>
<organism evidence="3 4">
    <name type="scientific">Streptomyces cathayae</name>
    <dbReference type="NCBI Taxonomy" id="3031124"/>
    <lineage>
        <taxon>Bacteria</taxon>
        <taxon>Bacillati</taxon>
        <taxon>Actinomycetota</taxon>
        <taxon>Actinomycetes</taxon>
        <taxon>Kitasatosporales</taxon>
        <taxon>Streptomycetaceae</taxon>
        <taxon>Streptomyces</taxon>
    </lineage>
</organism>
<accession>A0ABY8K305</accession>
<dbReference type="InterPro" id="IPR011576">
    <property type="entry name" value="Pyridox_Oxase_N"/>
</dbReference>
<reference evidence="3 4" key="1">
    <citation type="submission" date="2023-03" db="EMBL/GenBank/DDBJ databases">
        <authorList>
            <person name="Mo P."/>
        </authorList>
    </citation>
    <scope>NUCLEOTIDE SEQUENCE [LARGE SCALE GENOMIC DNA]</scope>
    <source>
        <strain evidence="3 4">HUAS 5</strain>
    </source>
</reference>
<sequence length="163" mass="18077">MAPNIATNTRVSLDELLDFVRPRHRAILLTRRADGGPQGSPLTCGVDDSGRIVVSTYPERAKTRNAKRDSRVSLIVLSDEWNGPWVQIDGTAEVVDLPESVEPLVEYYRNIAGEHPDWDEYRAAMVKQGKSVIRITPERWGPVATGGFPARLVEGKQGEQGEQ</sequence>
<keyword evidence="1" id="KW-0560">Oxidoreductase</keyword>
<evidence type="ECO:0000313" key="4">
    <source>
        <dbReference type="Proteomes" id="UP001216440"/>
    </source>
</evidence>
<dbReference type="RefSeq" id="WP_279335108.1">
    <property type="nucleotide sequence ID" value="NZ_CP121682.1"/>
</dbReference>
<dbReference type="Pfam" id="PF01243">
    <property type="entry name" value="PNPOx_N"/>
    <property type="match status" value="1"/>
</dbReference>
<evidence type="ECO:0000256" key="1">
    <source>
        <dbReference type="ARBA" id="ARBA00023002"/>
    </source>
</evidence>
<dbReference type="InterPro" id="IPR019920">
    <property type="entry name" value="F420-binding_dom_put"/>
</dbReference>
<dbReference type="Proteomes" id="UP001216440">
    <property type="component" value="Chromosome"/>
</dbReference>
<name>A0ABY8K305_9ACTN</name>
<evidence type="ECO:0000259" key="2">
    <source>
        <dbReference type="Pfam" id="PF01243"/>
    </source>
</evidence>
<keyword evidence="4" id="KW-1185">Reference proteome</keyword>
<dbReference type="SUPFAM" id="SSF50475">
    <property type="entry name" value="FMN-binding split barrel"/>
    <property type="match status" value="1"/>
</dbReference>
<protein>
    <submittedName>
        <fullName evidence="3">PPOX class F420-dependent oxidoreductase</fullName>
    </submittedName>
</protein>
<dbReference type="Gene3D" id="2.30.110.10">
    <property type="entry name" value="Electron Transport, Fmn-binding Protein, Chain A"/>
    <property type="match status" value="1"/>
</dbReference>
<evidence type="ECO:0000313" key="3">
    <source>
        <dbReference type="EMBL" id="WGD42048.1"/>
    </source>
</evidence>
<dbReference type="NCBIfam" id="TIGR03618">
    <property type="entry name" value="Rv1155_F420"/>
    <property type="match status" value="1"/>
</dbReference>
<dbReference type="InterPro" id="IPR012349">
    <property type="entry name" value="Split_barrel_FMN-bd"/>
</dbReference>
<dbReference type="InterPro" id="IPR052019">
    <property type="entry name" value="F420H2_bilvrd_red/Heme_oxyg"/>
</dbReference>
<dbReference type="PANTHER" id="PTHR35176">
    <property type="entry name" value="HEME OXYGENASE HI_0854-RELATED"/>
    <property type="match status" value="1"/>
</dbReference>
<dbReference type="PANTHER" id="PTHR35176:SF2">
    <property type="entry name" value="F420H(2)-DEPENDENT REDUCTASE RV1155"/>
    <property type="match status" value="1"/>
</dbReference>